<dbReference type="InterPro" id="IPR029058">
    <property type="entry name" value="AB_hydrolase_fold"/>
</dbReference>
<evidence type="ECO:0000313" key="2">
    <source>
        <dbReference type="EMBL" id="HGZ11058.1"/>
    </source>
</evidence>
<evidence type="ECO:0000259" key="1">
    <source>
        <dbReference type="Pfam" id="PF12146"/>
    </source>
</evidence>
<protein>
    <submittedName>
        <fullName evidence="2">Alpha/beta fold hydrolase</fullName>
    </submittedName>
</protein>
<gene>
    <name evidence="2" type="ORF">ENW48_02415</name>
</gene>
<dbReference type="GO" id="GO:0016787">
    <property type="term" value="F:hydrolase activity"/>
    <property type="evidence" value="ECO:0007669"/>
    <property type="project" value="UniProtKB-KW"/>
</dbReference>
<dbReference type="EMBL" id="DTKJ01000016">
    <property type="protein sequence ID" value="HGZ11058.1"/>
    <property type="molecule type" value="Genomic_DNA"/>
</dbReference>
<dbReference type="Pfam" id="PF12146">
    <property type="entry name" value="Hydrolase_4"/>
    <property type="match status" value="1"/>
</dbReference>
<dbReference type="AlphaFoldDB" id="A0A7C5ENV6"/>
<proteinExistence type="predicted"/>
<reference evidence="2" key="1">
    <citation type="journal article" date="2020" name="mSystems">
        <title>Genome- and Community-Level Interaction Insights into Carbon Utilization and Element Cycling Functions of Hydrothermarchaeota in Hydrothermal Sediment.</title>
        <authorList>
            <person name="Zhou Z."/>
            <person name="Liu Y."/>
            <person name="Xu W."/>
            <person name="Pan J."/>
            <person name="Luo Z.H."/>
            <person name="Li M."/>
        </authorList>
    </citation>
    <scope>NUCLEOTIDE SEQUENCE [LARGE SCALE GENOMIC DNA]</scope>
    <source>
        <strain evidence="2">SpSt-853</strain>
    </source>
</reference>
<dbReference type="InterPro" id="IPR022742">
    <property type="entry name" value="Hydrolase_4"/>
</dbReference>
<dbReference type="PANTHER" id="PTHR42103">
    <property type="entry name" value="ALPHA/BETA-HYDROLASES SUPERFAMILY PROTEIN"/>
    <property type="match status" value="1"/>
</dbReference>
<organism evidence="2">
    <name type="scientific">Desulfobacca acetoxidans</name>
    <dbReference type="NCBI Taxonomy" id="60893"/>
    <lineage>
        <taxon>Bacteria</taxon>
        <taxon>Pseudomonadati</taxon>
        <taxon>Thermodesulfobacteriota</taxon>
        <taxon>Desulfobaccia</taxon>
        <taxon>Desulfobaccales</taxon>
        <taxon>Desulfobaccaceae</taxon>
        <taxon>Desulfobacca</taxon>
    </lineage>
</organism>
<dbReference type="Gene3D" id="3.40.50.1820">
    <property type="entry name" value="alpha/beta hydrolase"/>
    <property type="match status" value="1"/>
</dbReference>
<comment type="caution">
    <text evidence="2">The sequence shown here is derived from an EMBL/GenBank/DDBJ whole genome shotgun (WGS) entry which is preliminary data.</text>
</comment>
<accession>A0A7C5ENV6</accession>
<name>A0A7C5ENV6_9BACT</name>
<dbReference type="SUPFAM" id="SSF53474">
    <property type="entry name" value="alpha/beta-Hydrolases"/>
    <property type="match status" value="1"/>
</dbReference>
<sequence length="206" mass="22383">MEEPVELTLKEINLEGRFSQGTGAAGAVITHPHPLYGGSMHNNVVWTAVRALTARGWSTLRFNFRGVGRSTGAYSGGLGEVEDVDAALNYLKSRVPGPVFLLGYSFGAWVAARALLDGLLAAGAVLISPPLAFMEMDFLPQVPLLRLIVAGDQDELCPLDRLTALWPTSRTSVKIRVIPGADHFYHGHEEELFQILRDHPLPEAPC</sequence>
<keyword evidence="2" id="KW-0378">Hydrolase</keyword>
<dbReference type="PANTHER" id="PTHR42103:SF2">
    <property type="entry name" value="AB HYDROLASE-1 DOMAIN-CONTAINING PROTEIN"/>
    <property type="match status" value="1"/>
</dbReference>
<feature type="domain" description="Serine aminopeptidase S33" evidence="1">
    <location>
        <begin position="37"/>
        <end position="134"/>
    </location>
</feature>